<feature type="domain" description="Fibronectin type-III" evidence="13">
    <location>
        <begin position="1072"/>
        <end position="1171"/>
    </location>
</feature>
<dbReference type="PANTHER" id="PTHR44170:SF56">
    <property type="entry name" value="FIBRONECTIN TYPE-III DOMAIN-CONTAINING PROTEIN"/>
    <property type="match status" value="1"/>
</dbReference>
<dbReference type="SUPFAM" id="SSF48726">
    <property type="entry name" value="Immunoglobulin"/>
    <property type="match status" value="6"/>
</dbReference>
<evidence type="ECO:0000256" key="5">
    <source>
        <dbReference type="ARBA" id="ARBA00022889"/>
    </source>
</evidence>
<sequence length="1444" mass="160033">MPKDAAEKDVYNGFISRSASFIKFENRKAQKNTFTYSNRYKRNAVSSNLIITQHFNEKLVSPGEDISLQCTSTADRPPRFVWERDGVVISSNTDQRYTLGQMMSPSGVGVMAHLNITRVRVEDGGLYSCAAMEGEGVVAHAARIDVYGPPYIRNIPPIKVQSGDPLKLRCPYYGYPISKLEWEHKGKRIVSSNLPQHTRYKRLSKQGIKTYKNTRRKRRKRQVFDNNDEEGVLNIPRVLKEENGATYTCIVFSPSGEMARRSFEIQVVEAPELDELRVGTGLKEGQIVQITCNIVSGDPPIYFSWLKDGKKIPANLKVTERSADLFSVLIIKRVSLEHCGQYTCVATNHVGKVNQSSDLYINVAPKWVEEPKNTSLLLGQRGVVYCNANGYPTPQIHWMKRDATLGIWRPVLDLAGGGVMSMSNGTLIIEVVTLTDEGMYACNVENGVGEALNRNVWISVNKPVHFESSATNLTTKVGLPVVLSCQPLGDSPIRVKWSLDGKALDFTSTRITISEAQTHNGVKSLISINYVETRDGGHYECRASNPFGMSVHTIHLSILEPPTPPLDLQVDSLSSRTVKLSWRDTIRDHVQYYSLQYGPNDFTVWDTARSINVTRQDSEIRQSIELRNLQPATEYRARVASGNQADLSHYTPPLLFTTQQEAPSSPPLAVRALQTDAAGELAVSWLPPPRGARHGPLLGFHVKTVPRGGGDAGIDEAQAKIVKVMIRKGKQETIISNLLKNMRYAVSVSAFNLAGNGPYSLPVYQTTREGVPKTKNYFLLAAPEVAPSSVECRGVSSSSLRVAWQPIIAQGTSLLGYSVYYSTEDGPWVNISSPHTELYLQGLMKYTNYTVKVAGFSNFGHGPFSHPILCSTLQDIPGPPSAIKVLVASSSSLLVSWRKPDQANGEITHYTVYVKTTSSSNTPQSYRVEPPPDSQLPARHLTFELKSLTEGRQYEVCVSASTQAGEGPPTAQANRELTGRVIAGVASLGGPISVGVGSSLLLVCQCVGVPSPRTVWYHKHNIITHHPRFTRNHDDSLLINNIDQSLSGNYTCLAKNLYGSDSVSYSISVLPTPEPPSLRATPHRNAIHLSWDLPKSATGKMQKISYNLTWKEANGSWQDTWTNKGTLIQGAQEYTLDGLKCGTKYSVRMTASNSVGSSQPAYLDAMTLGGMPIAPTTTEWFWSNATHIYIQLSGWDDHGCEIVKWDVEFREFGSKVWRKAENRMPQIESWSHYSSSILNQPHSFAISDLTPALWYQVKVSAENAAGVSTSVYNYATTTVLGETIGPPSDLVDLNMLVIIFSSILLTVCFLACVLILVKRHNHHRLTEYRNSLTVECKSERSNVTVNTPQSVPDSNRVYSTPIHMANDSKHELYEISPYAQFAIGFRTFGHVDNQEAPRMPGGSKRYDSETSFQMRSESEESDCVSRTTTLKSVPRKTCRVPHHR</sequence>
<evidence type="ECO:0000256" key="6">
    <source>
        <dbReference type="ARBA" id="ARBA00022989"/>
    </source>
</evidence>
<feature type="region of interest" description="Disordered" evidence="10">
    <location>
        <begin position="1394"/>
        <end position="1428"/>
    </location>
</feature>
<evidence type="ECO:0000256" key="9">
    <source>
        <dbReference type="ARBA" id="ARBA00023319"/>
    </source>
</evidence>
<dbReference type="InterPro" id="IPR003598">
    <property type="entry name" value="Ig_sub2"/>
</dbReference>
<feature type="domain" description="Ig-like" evidence="12">
    <location>
        <begin position="149"/>
        <end position="266"/>
    </location>
</feature>
<dbReference type="SUPFAM" id="SSF49265">
    <property type="entry name" value="Fibronectin type III"/>
    <property type="match status" value="4"/>
</dbReference>
<feature type="domain" description="Ig-like" evidence="12">
    <location>
        <begin position="47"/>
        <end position="145"/>
    </location>
</feature>
<evidence type="ECO:0000256" key="7">
    <source>
        <dbReference type="ARBA" id="ARBA00023136"/>
    </source>
</evidence>
<reference evidence="14" key="1">
    <citation type="submission" date="2020-11" db="EMBL/GenBank/DDBJ databases">
        <authorList>
            <person name="Whiteford S."/>
        </authorList>
    </citation>
    <scope>NUCLEOTIDE SEQUENCE</scope>
</reference>
<dbReference type="FunFam" id="2.60.40.10:FF:000028">
    <property type="entry name" value="Neuronal cell adhesion molecule"/>
    <property type="match status" value="1"/>
</dbReference>
<dbReference type="FunFam" id="2.60.40.10:FF:000333">
    <property type="entry name" value="Down syndrome cell adhesion molecule"/>
    <property type="match status" value="1"/>
</dbReference>
<dbReference type="PROSITE" id="PS50853">
    <property type="entry name" value="FN3"/>
    <property type="match status" value="6"/>
</dbReference>
<dbReference type="GO" id="GO:0030154">
    <property type="term" value="P:cell differentiation"/>
    <property type="evidence" value="ECO:0007669"/>
    <property type="project" value="UniProtKB-ARBA"/>
</dbReference>
<dbReference type="InterPro" id="IPR013151">
    <property type="entry name" value="Immunoglobulin_dom"/>
</dbReference>
<evidence type="ECO:0000259" key="12">
    <source>
        <dbReference type="PROSITE" id="PS50835"/>
    </source>
</evidence>
<dbReference type="SMART" id="SM00409">
    <property type="entry name" value="IG"/>
    <property type="match status" value="6"/>
</dbReference>
<dbReference type="PROSITE" id="PS50835">
    <property type="entry name" value="IG_LIKE"/>
    <property type="match status" value="6"/>
</dbReference>
<keyword evidence="6 11" id="KW-1133">Transmembrane helix</keyword>
<feature type="domain" description="Ig-like" evidence="12">
    <location>
        <begin position="365"/>
        <end position="459"/>
    </location>
</feature>
<evidence type="ECO:0000256" key="11">
    <source>
        <dbReference type="SAM" id="Phobius"/>
    </source>
</evidence>
<evidence type="ECO:0000256" key="2">
    <source>
        <dbReference type="ARBA" id="ARBA00022692"/>
    </source>
</evidence>
<dbReference type="Proteomes" id="UP000653454">
    <property type="component" value="Unassembled WGS sequence"/>
</dbReference>
<feature type="domain" description="Fibronectin type-III" evidence="13">
    <location>
        <begin position="1174"/>
        <end position="1281"/>
    </location>
</feature>
<keyword evidence="3" id="KW-0732">Signal</keyword>
<dbReference type="Pfam" id="PF00041">
    <property type="entry name" value="fn3"/>
    <property type="match status" value="5"/>
</dbReference>
<dbReference type="InterPro" id="IPR056754">
    <property type="entry name" value="DSCAM/DSCAML_C"/>
</dbReference>
<keyword evidence="9" id="KW-0393">Immunoglobulin domain</keyword>
<feature type="domain" description="Fibronectin type-III" evidence="13">
    <location>
        <begin position="786"/>
        <end position="875"/>
    </location>
</feature>
<dbReference type="PANTHER" id="PTHR44170">
    <property type="entry name" value="PROTEIN SIDEKICK"/>
    <property type="match status" value="1"/>
</dbReference>
<evidence type="ECO:0000313" key="14">
    <source>
        <dbReference type="EMBL" id="CAG9122375.1"/>
    </source>
</evidence>
<dbReference type="Pfam" id="PF00047">
    <property type="entry name" value="ig"/>
    <property type="match status" value="1"/>
</dbReference>
<evidence type="ECO:0000256" key="8">
    <source>
        <dbReference type="ARBA" id="ARBA00023157"/>
    </source>
</evidence>
<dbReference type="InterPro" id="IPR007110">
    <property type="entry name" value="Ig-like_dom"/>
</dbReference>
<keyword evidence="4" id="KW-0677">Repeat</keyword>
<evidence type="ECO:0000313" key="15">
    <source>
        <dbReference type="Proteomes" id="UP000653454"/>
    </source>
</evidence>
<proteinExistence type="predicted"/>
<accession>A0A8S4F5X4</accession>
<keyword evidence="5" id="KW-0130">Cell adhesion</keyword>
<name>A0A8S4F5X4_PLUXY</name>
<evidence type="ECO:0000256" key="1">
    <source>
        <dbReference type="ARBA" id="ARBA00004167"/>
    </source>
</evidence>
<keyword evidence="7 11" id="KW-0472">Membrane</keyword>
<keyword evidence="15" id="KW-1185">Reference proteome</keyword>
<dbReference type="InterPro" id="IPR036116">
    <property type="entry name" value="FN3_sf"/>
</dbReference>
<keyword evidence="2 11" id="KW-0812">Transmembrane</keyword>
<dbReference type="Pfam" id="PF25059">
    <property type="entry name" value="FN3_DSCAM-DSCAML_C"/>
    <property type="match status" value="1"/>
</dbReference>
<dbReference type="CDD" id="cd00063">
    <property type="entry name" value="FN3"/>
    <property type="match status" value="6"/>
</dbReference>
<dbReference type="GO" id="GO:0016020">
    <property type="term" value="C:membrane"/>
    <property type="evidence" value="ECO:0007669"/>
    <property type="project" value="UniProtKB-SubCell"/>
</dbReference>
<feature type="domain" description="Fibronectin type-III" evidence="13">
    <location>
        <begin position="879"/>
        <end position="981"/>
    </location>
</feature>
<feature type="domain" description="Fibronectin type-III" evidence="13">
    <location>
        <begin position="564"/>
        <end position="661"/>
    </location>
</feature>
<feature type="domain" description="Ig-like" evidence="12">
    <location>
        <begin position="463"/>
        <end position="557"/>
    </location>
</feature>
<evidence type="ECO:0000256" key="3">
    <source>
        <dbReference type="ARBA" id="ARBA00022729"/>
    </source>
</evidence>
<dbReference type="Pfam" id="PF07679">
    <property type="entry name" value="I-set"/>
    <property type="match status" value="3"/>
</dbReference>
<protein>
    <submittedName>
        <fullName evidence="14">(diamondback moth) hypothetical protein</fullName>
    </submittedName>
</protein>
<feature type="domain" description="Fibronectin type-III" evidence="13">
    <location>
        <begin position="666"/>
        <end position="770"/>
    </location>
</feature>
<dbReference type="CDD" id="cd00096">
    <property type="entry name" value="Ig"/>
    <property type="match status" value="1"/>
</dbReference>
<dbReference type="InterPro" id="IPR013098">
    <property type="entry name" value="Ig_I-set"/>
</dbReference>
<evidence type="ECO:0000256" key="4">
    <source>
        <dbReference type="ARBA" id="ARBA00022737"/>
    </source>
</evidence>
<dbReference type="InterPro" id="IPR003599">
    <property type="entry name" value="Ig_sub"/>
</dbReference>
<dbReference type="SMART" id="SM00408">
    <property type="entry name" value="IGc2"/>
    <property type="match status" value="6"/>
</dbReference>
<dbReference type="Pfam" id="PF13927">
    <property type="entry name" value="Ig_3"/>
    <property type="match status" value="2"/>
</dbReference>
<organism evidence="14 15">
    <name type="scientific">Plutella xylostella</name>
    <name type="common">Diamondback moth</name>
    <name type="synonym">Plutella maculipennis</name>
    <dbReference type="NCBI Taxonomy" id="51655"/>
    <lineage>
        <taxon>Eukaryota</taxon>
        <taxon>Metazoa</taxon>
        <taxon>Ecdysozoa</taxon>
        <taxon>Arthropoda</taxon>
        <taxon>Hexapoda</taxon>
        <taxon>Insecta</taxon>
        <taxon>Pterygota</taxon>
        <taxon>Neoptera</taxon>
        <taxon>Endopterygota</taxon>
        <taxon>Lepidoptera</taxon>
        <taxon>Glossata</taxon>
        <taxon>Ditrysia</taxon>
        <taxon>Yponomeutoidea</taxon>
        <taxon>Plutellidae</taxon>
        <taxon>Plutella</taxon>
    </lineage>
</organism>
<feature type="transmembrane region" description="Helical" evidence="11">
    <location>
        <begin position="1295"/>
        <end position="1317"/>
    </location>
</feature>
<comment type="caution">
    <text evidence="14">The sequence shown here is derived from an EMBL/GenBank/DDBJ whole genome shotgun (WGS) entry which is preliminary data.</text>
</comment>
<dbReference type="GO" id="GO:0009653">
    <property type="term" value="P:anatomical structure morphogenesis"/>
    <property type="evidence" value="ECO:0007669"/>
    <property type="project" value="UniProtKB-ARBA"/>
</dbReference>
<evidence type="ECO:0000256" key="10">
    <source>
        <dbReference type="SAM" id="MobiDB-lite"/>
    </source>
</evidence>
<comment type="subcellular location">
    <subcellularLocation>
        <location evidence="1">Membrane</location>
        <topology evidence="1">Single-pass membrane protein</topology>
    </subcellularLocation>
</comment>
<dbReference type="InterPro" id="IPR003961">
    <property type="entry name" value="FN3_dom"/>
</dbReference>
<dbReference type="GO" id="GO:0098609">
    <property type="term" value="P:cell-cell adhesion"/>
    <property type="evidence" value="ECO:0007669"/>
    <property type="project" value="TreeGrafter"/>
</dbReference>
<keyword evidence="8" id="KW-1015">Disulfide bond</keyword>
<dbReference type="EMBL" id="CAJHNJ030000026">
    <property type="protein sequence ID" value="CAG9122375.1"/>
    <property type="molecule type" value="Genomic_DNA"/>
</dbReference>
<dbReference type="SMART" id="SM00060">
    <property type="entry name" value="FN3"/>
    <property type="match status" value="6"/>
</dbReference>
<feature type="domain" description="Ig-like" evidence="12">
    <location>
        <begin position="271"/>
        <end position="362"/>
    </location>
</feature>
<gene>
    <name evidence="14" type="ORF">PLXY2_LOCUS7579</name>
</gene>
<feature type="domain" description="Ig-like" evidence="12">
    <location>
        <begin position="968"/>
        <end position="1068"/>
    </location>
</feature>
<dbReference type="InterPro" id="IPR013783">
    <property type="entry name" value="Ig-like_fold"/>
</dbReference>
<dbReference type="InterPro" id="IPR036179">
    <property type="entry name" value="Ig-like_dom_sf"/>
</dbReference>
<evidence type="ECO:0000259" key="13">
    <source>
        <dbReference type="PROSITE" id="PS50853"/>
    </source>
</evidence>
<dbReference type="Gene3D" id="2.60.40.10">
    <property type="entry name" value="Immunoglobulins"/>
    <property type="match status" value="12"/>
</dbReference>